<dbReference type="GO" id="GO:0005524">
    <property type="term" value="F:ATP binding"/>
    <property type="evidence" value="ECO:0007669"/>
    <property type="project" value="UniProtKB-KW"/>
</dbReference>
<evidence type="ECO:0000259" key="13">
    <source>
        <dbReference type="Pfam" id="PF01909"/>
    </source>
</evidence>
<name>A0A2Z5PGU0_METMI</name>
<dbReference type="PANTHER" id="PTHR33571:SF14">
    <property type="entry name" value="PROTEIN ADENYLYLTRANSFERASE MJ0435-RELATED"/>
    <property type="match status" value="1"/>
</dbReference>
<evidence type="ECO:0000313" key="15">
    <source>
        <dbReference type="Proteomes" id="UP000264208"/>
    </source>
</evidence>
<dbReference type="SUPFAM" id="SSF81301">
    <property type="entry name" value="Nucleotidyltransferase"/>
    <property type="match status" value="1"/>
</dbReference>
<reference evidence="14 15" key="1">
    <citation type="submission" date="2009-06" db="EMBL/GenBank/DDBJ databases">
        <title>Molecular Evidence for Microbiologically Influenced Corrosion from genome of Methanogen.</title>
        <authorList>
            <person name="Ito N."/>
            <person name="Tsurumaru H."/>
            <person name="Shimizu A."/>
            <person name="Harada T."/>
            <person name="Hosoyama A."/>
            <person name="Horikawa H."/>
            <person name="Wakai S."/>
            <person name="Sasaki K."/>
            <person name="Nishijima K."/>
            <person name="Ataku H."/>
            <person name="Yamazaki J."/>
            <person name="Mise M."/>
            <person name="Yamazaki S."/>
            <person name="Tanikawa S."/>
            <person name="Harayama S."/>
            <person name="Fujita N."/>
        </authorList>
    </citation>
    <scope>NUCLEOTIDE SEQUENCE [LARGE SCALE GENOMIC DNA]</scope>
    <source>
        <strain evidence="15">KA1 ( NBRC 102054)</strain>
    </source>
</reference>
<dbReference type="Proteomes" id="UP000264208">
    <property type="component" value="Chromosome"/>
</dbReference>
<dbReference type="GO" id="GO:0070733">
    <property type="term" value="F:AMPylase activity"/>
    <property type="evidence" value="ECO:0007669"/>
    <property type="project" value="UniProtKB-EC"/>
</dbReference>
<evidence type="ECO:0000256" key="2">
    <source>
        <dbReference type="ARBA" id="ARBA00022649"/>
    </source>
</evidence>
<dbReference type="GO" id="GO:0046872">
    <property type="term" value="F:metal ion binding"/>
    <property type="evidence" value="ECO:0007669"/>
    <property type="project" value="UniProtKB-KW"/>
</dbReference>
<evidence type="ECO:0000256" key="1">
    <source>
        <dbReference type="ARBA" id="ARBA00001946"/>
    </source>
</evidence>
<proteinExistence type="inferred from homology"/>
<evidence type="ECO:0000256" key="8">
    <source>
        <dbReference type="ARBA" id="ARBA00022842"/>
    </source>
</evidence>
<dbReference type="PANTHER" id="PTHR33571">
    <property type="entry name" value="SSL8005 PROTEIN"/>
    <property type="match status" value="1"/>
</dbReference>
<evidence type="ECO:0000256" key="10">
    <source>
        <dbReference type="ARBA" id="ARBA00038276"/>
    </source>
</evidence>
<comment type="catalytic activity">
    <reaction evidence="12">
        <text>L-tyrosyl-[protein] + ATP = O-(5'-adenylyl)-L-tyrosyl-[protein] + diphosphate</text>
        <dbReference type="Rhea" id="RHEA:54288"/>
        <dbReference type="Rhea" id="RHEA-COMP:10136"/>
        <dbReference type="Rhea" id="RHEA-COMP:13846"/>
        <dbReference type="ChEBI" id="CHEBI:30616"/>
        <dbReference type="ChEBI" id="CHEBI:33019"/>
        <dbReference type="ChEBI" id="CHEBI:46858"/>
        <dbReference type="ChEBI" id="CHEBI:83624"/>
        <dbReference type="EC" id="2.7.7.108"/>
    </reaction>
</comment>
<evidence type="ECO:0000313" key="14">
    <source>
        <dbReference type="EMBL" id="BAP60918.1"/>
    </source>
</evidence>
<sequence length="102" mass="11782">MIIMLSKTSILTDKRIHELCERENIVYLGLFGSYSRGEETKDSDIDFLVKFSGNKSLFKIIKISKELSKIFGKKVDLVTENSLSKYIKKDVLKDIEVIYNVE</sequence>
<keyword evidence="5" id="KW-0479">Metal-binding</keyword>
<accession>A0A2Z5PGU0</accession>
<dbReference type="InterPro" id="IPR043519">
    <property type="entry name" value="NT_sf"/>
</dbReference>
<feature type="domain" description="Polymerase nucleotidyl transferase" evidence="13">
    <location>
        <begin position="17"/>
        <end position="95"/>
    </location>
</feature>
<comment type="similarity">
    <text evidence="10">Belongs to the MntA antitoxin family.</text>
</comment>
<keyword evidence="8" id="KW-0460">Magnesium</keyword>
<evidence type="ECO:0000256" key="11">
    <source>
        <dbReference type="ARBA" id="ARBA00047518"/>
    </source>
</evidence>
<dbReference type="Pfam" id="PF01909">
    <property type="entry name" value="NTP_transf_2"/>
    <property type="match status" value="1"/>
</dbReference>
<evidence type="ECO:0000256" key="5">
    <source>
        <dbReference type="ARBA" id="ARBA00022723"/>
    </source>
</evidence>
<evidence type="ECO:0000256" key="3">
    <source>
        <dbReference type="ARBA" id="ARBA00022679"/>
    </source>
</evidence>
<evidence type="ECO:0000256" key="4">
    <source>
        <dbReference type="ARBA" id="ARBA00022695"/>
    </source>
</evidence>
<protein>
    <recommendedName>
        <fullName evidence="9">protein adenylyltransferase</fullName>
        <ecNumber evidence="9">2.7.7.108</ecNumber>
    </recommendedName>
</protein>
<dbReference type="CDD" id="cd05403">
    <property type="entry name" value="NT_KNTase_like"/>
    <property type="match status" value="1"/>
</dbReference>
<evidence type="ECO:0000256" key="6">
    <source>
        <dbReference type="ARBA" id="ARBA00022741"/>
    </source>
</evidence>
<keyword evidence="6" id="KW-0547">Nucleotide-binding</keyword>
<evidence type="ECO:0000256" key="12">
    <source>
        <dbReference type="ARBA" id="ARBA00048696"/>
    </source>
</evidence>
<dbReference type="NCBIfam" id="NF047752">
    <property type="entry name" value="MntA_antitoxin"/>
    <property type="match status" value="1"/>
</dbReference>
<dbReference type="KEGG" id="mmak:MMKA1_08010"/>
<gene>
    <name evidence="14" type="ORF">MMKA1_08010</name>
</gene>
<evidence type="ECO:0000256" key="9">
    <source>
        <dbReference type="ARBA" id="ARBA00034531"/>
    </source>
</evidence>
<dbReference type="InterPro" id="IPR002934">
    <property type="entry name" value="Polymerase_NTP_transf_dom"/>
</dbReference>
<dbReference type="AlphaFoldDB" id="A0A2Z5PGU0"/>
<keyword evidence="7" id="KW-0067">ATP-binding</keyword>
<dbReference type="EMBL" id="AP011526">
    <property type="protein sequence ID" value="BAP60918.1"/>
    <property type="molecule type" value="Genomic_DNA"/>
</dbReference>
<comment type="cofactor">
    <cofactor evidence="1">
        <name>Mg(2+)</name>
        <dbReference type="ChEBI" id="CHEBI:18420"/>
    </cofactor>
</comment>
<evidence type="ECO:0000256" key="7">
    <source>
        <dbReference type="ARBA" id="ARBA00022840"/>
    </source>
</evidence>
<keyword evidence="4" id="KW-0548">Nucleotidyltransferase</keyword>
<dbReference type="InterPro" id="IPR052038">
    <property type="entry name" value="Type-VII_TA_antitoxin"/>
</dbReference>
<keyword evidence="2" id="KW-1277">Toxin-antitoxin system</keyword>
<dbReference type="Gene3D" id="3.30.460.10">
    <property type="entry name" value="Beta Polymerase, domain 2"/>
    <property type="match status" value="1"/>
</dbReference>
<keyword evidence="3" id="KW-0808">Transferase</keyword>
<comment type="catalytic activity">
    <reaction evidence="11">
        <text>O-(5'-adenylyl)-L-tyrosyl-[protein] + ATP = O-[5'-(adenylyl-(5'-&gt;3')-adenylyl)]-L-tyrosyl-[protein] + diphosphate</text>
        <dbReference type="Rhea" id="RHEA:66528"/>
        <dbReference type="Rhea" id="RHEA-COMP:13846"/>
        <dbReference type="Rhea" id="RHEA-COMP:17046"/>
        <dbReference type="ChEBI" id="CHEBI:30616"/>
        <dbReference type="ChEBI" id="CHEBI:33019"/>
        <dbReference type="ChEBI" id="CHEBI:83624"/>
        <dbReference type="ChEBI" id="CHEBI:167160"/>
    </reaction>
</comment>
<dbReference type="EC" id="2.7.7.108" evidence="9"/>
<organism evidence="14 15">
    <name type="scientific">Methanococcus maripaludis KA1</name>
    <dbReference type="NCBI Taxonomy" id="637914"/>
    <lineage>
        <taxon>Archaea</taxon>
        <taxon>Methanobacteriati</taxon>
        <taxon>Methanobacteriota</taxon>
        <taxon>Methanomada group</taxon>
        <taxon>Methanococci</taxon>
        <taxon>Methanococcales</taxon>
        <taxon>Methanococcaceae</taxon>
        <taxon>Methanococcus</taxon>
    </lineage>
</organism>